<gene>
    <name evidence="1" type="ORF">ICL16_05065</name>
</gene>
<dbReference type="RefSeq" id="WP_190825791.1">
    <property type="nucleotide sequence ID" value="NZ_CAWPPI010000025.1"/>
</dbReference>
<accession>A0A8J7BWS9</accession>
<evidence type="ECO:0000313" key="2">
    <source>
        <dbReference type="Proteomes" id="UP000629098"/>
    </source>
</evidence>
<sequence>MEANTEISLYTEVTAEESALVSGGQSTVNFDLNTYLFVIGAGAVFNGGVTTNVVNQAFNRALFTSSGAAAPAAPAAPVLINIPVRV</sequence>
<organism evidence="1 2">
    <name type="scientific">Iningainema tapete BLCC-T55</name>
    <dbReference type="NCBI Taxonomy" id="2748662"/>
    <lineage>
        <taxon>Bacteria</taxon>
        <taxon>Bacillati</taxon>
        <taxon>Cyanobacteriota</taxon>
        <taxon>Cyanophyceae</taxon>
        <taxon>Nostocales</taxon>
        <taxon>Scytonemataceae</taxon>
        <taxon>Iningainema tapete</taxon>
    </lineage>
</organism>
<name>A0A8J7BWS9_9CYAN</name>
<dbReference type="AlphaFoldDB" id="A0A8J7BWS9"/>
<dbReference type="Proteomes" id="UP000629098">
    <property type="component" value="Unassembled WGS sequence"/>
</dbReference>
<protein>
    <submittedName>
        <fullName evidence="1">Uncharacterized protein</fullName>
    </submittedName>
</protein>
<evidence type="ECO:0000313" key="1">
    <source>
        <dbReference type="EMBL" id="MBD2771498.1"/>
    </source>
</evidence>
<proteinExistence type="predicted"/>
<comment type="caution">
    <text evidence="1">The sequence shown here is derived from an EMBL/GenBank/DDBJ whole genome shotgun (WGS) entry which is preliminary data.</text>
</comment>
<dbReference type="EMBL" id="JACXAE010000025">
    <property type="protein sequence ID" value="MBD2771498.1"/>
    <property type="molecule type" value="Genomic_DNA"/>
</dbReference>
<keyword evidence="2" id="KW-1185">Reference proteome</keyword>
<reference evidence="1" key="1">
    <citation type="submission" date="2020-09" db="EMBL/GenBank/DDBJ databases">
        <title>Iningainema tapete sp. nov. (Scytonemataceae, Cyanobacteria) from greenhouses in central Florida (USA) produces two types of nodularin with biosynthetic potential for microcystin-LR and anabaenopeptins.</title>
        <authorList>
            <person name="Berthold D.E."/>
            <person name="Lefler F.W."/>
            <person name="Huang I.-S."/>
            <person name="Abdulla H."/>
            <person name="Zimba P.V."/>
            <person name="Laughinghouse H.D. IV."/>
        </authorList>
    </citation>
    <scope>NUCLEOTIDE SEQUENCE</scope>
    <source>
        <strain evidence="1">BLCCT55</strain>
    </source>
</reference>